<dbReference type="RefSeq" id="WP_168678752.1">
    <property type="nucleotide sequence ID" value="NZ_JAAXOY010000194.1"/>
</dbReference>
<comment type="caution">
    <text evidence="2">The sequence shown here is derived from an EMBL/GenBank/DDBJ whole genome shotgun (WGS) entry which is preliminary data.</text>
</comment>
<evidence type="ECO:0000313" key="3">
    <source>
        <dbReference type="Proteomes" id="UP000777774"/>
    </source>
</evidence>
<feature type="signal peptide" evidence="1">
    <location>
        <begin position="1"/>
        <end position="30"/>
    </location>
</feature>
<accession>A0ABX1K3Y1</accession>
<evidence type="ECO:0000313" key="2">
    <source>
        <dbReference type="EMBL" id="NKY39693.1"/>
    </source>
</evidence>
<dbReference type="EMBL" id="JAAXOY010000194">
    <property type="protein sequence ID" value="NKY39693.1"/>
    <property type="molecule type" value="Genomic_DNA"/>
</dbReference>
<proteinExistence type="predicted"/>
<feature type="chain" id="PRO_5045854023" evidence="1">
    <location>
        <begin position="31"/>
        <end position="263"/>
    </location>
</feature>
<gene>
    <name evidence="2" type="ORF">HGA02_09185</name>
</gene>
<protein>
    <submittedName>
        <fullName evidence="2">Uncharacterized protein</fullName>
    </submittedName>
</protein>
<dbReference type="Proteomes" id="UP000777774">
    <property type="component" value="Unassembled WGS sequence"/>
</dbReference>
<sequence length="263" mass="28050">MRVHSDAHAPAASLALTLTASLIGTSAAVATDTPPSAPQTIEFTYDTQENTDAVVDRALAESGLALPSETVTKVKAKFNFVRTRPRLWATTTSPLETDGGVETKVSVTTYRNARIWGTPANNNRSWIAPSVLEHVVCNIGGIIGCSPTDRYTTHITIDPGNTASRITAKSTYFPNTGKINPPAFYFEGWRNNSSMNGTGALTANVGASYVTAYIQHELPPKGNQFGYYITGTYVGNGTLYALNPGRTNSGSCTSASVPTCTFW</sequence>
<keyword evidence="1" id="KW-0732">Signal</keyword>
<keyword evidence="3" id="KW-1185">Reference proteome</keyword>
<name>A0ABX1K3Y1_9CELL</name>
<reference evidence="2 3" key="1">
    <citation type="submission" date="2020-04" db="EMBL/GenBank/DDBJ databases">
        <title>MicrobeNet Type strains.</title>
        <authorList>
            <person name="Nicholson A.C."/>
        </authorList>
    </citation>
    <scope>NUCLEOTIDE SEQUENCE [LARGE SCALE GENOMIC DNA]</scope>
    <source>
        <strain evidence="2 3">ATCC BAA-787</strain>
    </source>
</reference>
<evidence type="ECO:0000256" key="1">
    <source>
        <dbReference type="SAM" id="SignalP"/>
    </source>
</evidence>
<organism evidence="2 3">
    <name type="scientific">Cellulomonas septica</name>
    <dbReference type="NCBI Taxonomy" id="285080"/>
    <lineage>
        <taxon>Bacteria</taxon>
        <taxon>Bacillati</taxon>
        <taxon>Actinomycetota</taxon>
        <taxon>Actinomycetes</taxon>
        <taxon>Micrococcales</taxon>
        <taxon>Cellulomonadaceae</taxon>
        <taxon>Cellulomonas</taxon>
    </lineage>
</organism>